<sequence>MVQEFRLTFPMAKEKHHDSSLPGIFENFRSLHCDWQRLRAVTQESFSVLNSH</sequence>
<reference evidence="1" key="1">
    <citation type="submission" date="2018-02" db="EMBL/GenBank/DDBJ databases">
        <title>Rhizophora mucronata_Transcriptome.</title>
        <authorList>
            <person name="Meera S.P."/>
            <person name="Sreeshan A."/>
            <person name="Augustine A."/>
        </authorList>
    </citation>
    <scope>NUCLEOTIDE SEQUENCE</scope>
    <source>
        <tissue evidence="1">Leaf</tissue>
    </source>
</reference>
<accession>A0A2P2N829</accession>
<name>A0A2P2N829_RHIMU</name>
<evidence type="ECO:0000313" key="1">
    <source>
        <dbReference type="EMBL" id="MBX38566.1"/>
    </source>
</evidence>
<dbReference type="AlphaFoldDB" id="A0A2P2N829"/>
<proteinExistence type="predicted"/>
<organism evidence="1">
    <name type="scientific">Rhizophora mucronata</name>
    <name type="common">Asiatic mangrove</name>
    <dbReference type="NCBI Taxonomy" id="61149"/>
    <lineage>
        <taxon>Eukaryota</taxon>
        <taxon>Viridiplantae</taxon>
        <taxon>Streptophyta</taxon>
        <taxon>Embryophyta</taxon>
        <taxon>Tracheophyta</taxon>
        <taxon>Spermatophyta</taxon>
        <taxon>Magnoliopsida</taxon>
        <taxon>eudicotyledons</taxon>
        <taxon>Gunneridae</taxon>
        <taxon>Pentapetalae</taxon>
        <taxon>rosids</taxon>
        <taxon>fabids</taxon>
        <taxon>Malpighiales</taxon>
        <taxon>Rhizophoraceae</taxon>
        <taxon>Rhizophora</taxon>
    </lineage>
</organism>
<dbReference type="EMBL" id="GGEC01058082">
    <property type="protein sequence ID" value="MBX38566.1"/>
    <property type="molecule type" value="Transcribed_RNA"/>
</dbReference>
<protein>
    <submittedName>
        <fullName evidence="1">Uncharacterized protein</fullName>
    </submittedName>
</protein>